<evidence type="ECO:0000256" key="8">
    <source>
        <dbReference type="ARBA" id="ARBA00093212"/>
    </source>
</evidence>
<keyword evidence="4" id="KW-0378">Hydrolase</keyword>
<dbReference type="EC" id="3.3.2.10" evidence="3"/>
<comment type="caution">
    <text evidence="10">The sequence shown here is derived from an EMBL/GenBank/DDBJ whole genome shotgun (WGS) entry which is preliminary data.</text>
</comment>
<evidence type="ECO:0000256" key="1">
    <source>
        <dbReference type="ARBA" id="ARBA00004721"/>
    </source>
</evidence>
<dbReference type="Proteomes" id="UP000807159">
    <property type="component" value="Chromosome 10"/>
</dbReference>
<accession>A0A8T2XPS8</accession>
<dbReference type="PANTHER" id="PTHR43329">
    <property type="entry name" value="EPOXIDE HYDROLASE"/>
    <property type="match status" value="1"/>
</dbReference>
<dbReference type="AlphaFoldDB" id="A0A8T2XPS8"/>
<comment type="catalytic activity">
    <reaction evidence="8">
        <text>(24S)-24,25-epoxycucurbitadienol + H2O = (24R)-24,25-dihydroxycucurbitadienol</text>
        <dbReference type="Rhea" id="RHEA:81855"/>
        <dbReference type="ChEBI" id="CHEBI:15377"/>
        <dbReference type="ChEBI" id="CHEBI:229949"/>
        <dbReference type="ChEBI" id="CHEBI:229950"/>
    </reaction>
    <physiologicalReaction direction="left-to-right" evidence="8">
        <dbReference type="Rhea" id="RHEA:81856"/>
    </physiologicalReaction>
</comment>
<evidence type="ECO:0000313" key="11">
    <source>
        <dbReference type="Proteomes" id="UP000807159"/>
    </source>
</evidence>
<evidence type="ECO:0000313" key="10">
    <source>
        <dbReference type="EMBL" id="KAH8495030.1"/>
    </source>
</evidence>
<evidence type="ECO:0000256" key="3">
    <source>
        <dbReference type="ARBA" id="ARBA00013006"/>
    </source>
</evidence>
<comment type="subunit">
    <text evidence="2">Homodimer.</text>
</comment>
<dbReference type="FunFam" id="3.40.50.1820:FF:000161">
    <property type="entry name" value="Epoxide hydrolase"/>
    <property type="match status" value="1"/>
</dbReference>
<dbReference type="InterPro" id="IPR029058">
    <property type="entry name" value="AB_hydrolase_fold"/>
</dbReference>
<sequence>MDSIEHRTIHANGITMHVAIKGSENAPVILFLHGFPESWYSWRYQILALSSLGYRSVAPDLRGYGDTDAPAEITSYTCFHLVGDLIGLLDVVAPNEDKVFVVAHDWGAIIAWYMCLFRPDRVKALVNTSVLFIPRNPERKFVETLRALYGDDYYMCRFQEPGVIEAEYAERGTERVLKELLTHRVAGPLFLPKGKGLNGAPLDAPIVLPSWLSEEDFKYYTNKFEQKGFTGGLNYYRNLDSSYFHAAIVLIDRDKGLVSVCQLAFEMGTNWELTAPWTGAQVTVPVKFIIGDEDLTYNSLGGKDYIDSGGFKRDVPFLQELVVMEGVGHFLNQEKADEINKHIYDFFQKF</sequence>
<dbReference type="EMBL" id="JACEGQ020000010">
    <property type="protein sequence ID" value="KAH8495030.1"/>
    <property type="molecule type" value="Genomic_DNA"/>
</dbReference>
<evidence type="ECO:0000256" key="7">
    <source>
        <dbReference type="ARBA" id="ARBA00058358"/>
    </source>
</evidence>
<dbReference type="InterPro" id="IPR000073">
    <property type="entry name" value="AB_hydrolase_1"/>
</dbReference>
<dbReference type="InterPro" id="IPR000639">
    <property type="entry name" value="Epox_hydrolase-like"/>
</dbReference>
<comment type="catalytic activity">
    <reaction evidence="6">
        <text>an epoxide + H2O = an ethanediol</text>
        <dbReference type="Rhea" id="RHEA:19037"/>
        <dbReference type="ChEBI" id="CHEBI:15377"/>
        <dbReference type="ChEBI" id="CHEBI:32955"/>
        <dbReference type="ChEBI" id="CHEBI:140594"/>
        <dbReference type="EC" id="3.3.2.10"/>
    </reaction>
    <physiologicalReaction direction="left-to-right" evidence="6">
        <dbReference type="Rhea" id="RHEA:19038"/>
    </physiologicalReaction>
</comment>
<name>A0A8T2XPS8_POPDE</name>
<protein>
    <recommendedName>
        <fullName evidence="3">soluble epoxide hydrolase</fullName>
        <ecNumber evidence="3">3.3.2.10</ecNumber>
    </recommendedName>
</protein>
<proteinExistence type="inferred from homology"/>
<dbReference type="GO" id="GO:0004301">
    <property type="term" value="F:epoxide hydrolase activity"/>
    <property type="evidence" value="ECO:0007669"/>
    <property type="project" value="UniProtKB-EC"/>
</dbReference>
<gene>
    <name evidence="10" type="ORF">H0E87_018275</name>
</gene>
<comment type="function">
    <text evidence="7">Epoxide hydrolase involved in the biosynthesis of cucurbitacin and mogroside tetracyclic triterpene natural products (e.g. siamenoside I and mogrosides IV, V and VI). Cucurbitacins have cytotoxic properties and exhibit deterrent taste as a defense barrier against herbivores. Mogrosides are nonsugar highly oxygenated compounds used as high-intensity zero-calorie sweeteners; they also possess pharmacological properties such as regulating immunity, lowering blood sugar and lipid levels, protecting the liver, and acting as antioxidants and antitumor agents. Catalyzes the hydrolysis of aromatic epoxide-containing substrates, such as the conversion of 24,25-epoxycucurbitadienol to 24,25-dihydroxycucurbitadienol.</text>
</comment>
<dbReference type="Gene3D" id="3.40.50.1820">
    <property type="entry name" value="alpha/beta hydrolase"/>
    <property type="match status" value="1"/>
</dbReference>
<evidence type="ECO:0000256" key="5">
    <source>
        <dbReference type="ARBA" id="ARBA00038334"/>
    </source>
</evidence>
<evidence type="ECO:0000256" key="2">
    <source>
        <dbReference type="ARBA" id="ARBA00011738"/>
    </source>
</evidence>
<organism evidence="10 11">
    <name type="scientific">Populus deltoides</name>
    <name type="common">Eastern poplar</name>
    <name type="synonym">Eastern cottonwood</name>
    <dbReference type="NCBI Taxonomy" id="3696"/>
    <lineage>
        <taxon>Eukaryota</taxon>
        <taxon>Viridiplantae</taxon>
        <taxon>Streptophyta</taxon>
        <taxon>Embryophyta</taxon>
        <taxon>Tracheophyta</taxon>
        <taxon>Spermatophyta</taxon>
        <taxon>Magnoliopsida</taxon>
        <taxon>eudicotyledons</taxon>
        <taxon>Gunneridae</taxon>
        <taxon>Pentapetalae</taxon>
        <taxon>rosids</taxon>
        <taxon>fabids</taxon>
        <taxon>Malpighiales</taxon>
        <taxon>Salicaceae</taxon>
        <taxon>Saliceae</taxon>
        <taxon>Populus</taxon>
    </lineage>
</organism>
<dbReference type="Pfam" id="PF00561">
    <property type="entry name" value="Abhydrolase_1"/>
    <property type="match status" value="1"/>
</dbReference>
<keyword evidence="11" id="KW-1185">Reference proteome</keyword>
<dbReference type="SUPFAM" id="SSF53474">
    <property type="entry name" value="alpha/beta-Hydrolases"/>
    <property type="match status" value="1"/>
</dbReference>
<evidence type="ECO:0000256" key="6">
    <source>
        <dbReference type="ARBA" id="ARBA00051067"/>
    </source>
</evidence>
<feature type="domain" description="AB hydrolase-1" evidence="9">
    <location>
        <begin position="27"/>
        <end position="130"/>
    </location>
</feature>
<comment type="similarity">
    <text evidence="5">Belongs to the AB hydrolase superfamily. Epoxide hydrolase family.</text>
</comment>
<evidence type="ECO:0000256" key="4">
    <source>
        <dbReference type="ARBA" id="ARBA00022801"/>
    </source>
</evidence>
<comment type="pathway">
    <text evidence="1">Secondary metabolite biosynthesis; terpenoid biosynthesis.</text>
</comment>
<reference evidence="10" key="1">
    <citation type="journal article" date="2021" name="J. Hered.">
        <title>Genome Assembly of Salicaceae Populus deltoides (Eastern Cottonwood) I-69 Based on Nanopore Sequencing and Hi-C Technologies.</title>
        <authorList>
            <person name="Bai S."/>
            <person name="Wu H."/>
            <person name="Zhang J."/>
            <person name="Pan Z."/>
            <person name="Zhao W."/>
            <person name="Li Z."/>
            <person name="Tong C."/>
        </authorList>
    </citation>
    <scope>NUCLEOTIDE SEQUENCE</scope>
    <source>
        <tissue evidence="10">Leaf</tissue>
    </source>
</reference>
<dbReference type="PRINTS" id="PR00412">
    <property type="entry name" value="EPOXHYDRLASE"/>
</dbReference>
<evidence type="ECO:0000259" key="9">
    <source>
        <dbReference type="Pfam" id="PF00561"/>
    </source>
</evidence>